<accession>A0A455VDI1</accession>
<dbReference type="Proteomes" id="UP000324392">
    <property type="component" value="Chromosome"/>
</dbReference>
<gene>
    <name evidence="1" type="ORF">SSYIS1_00670</name>
</gene>
<proteinExistence type="predicted"/>
<dbReference type="AlphaFoldDB" id="A0A455VDI1"/>
<evidence type="ECO:0000313" key="1">
    <source>
        <dbReference type="EMBL" id="BBI91052.1"/>
    </source>
</evidence>
<dbReference type="EMBL" id="AP019531">
    <property type="protein sequence ID" value="BBI91052.1"/>
    <property type="molecule type" value="Genomic_DNA"/>
</dbReference>
<name>A0A455VDI1_9GAMM</name>
<reference evidence="1 2" key="1">
    <citation type="submission" date="2019-03" db="EMBL/GenBank/DDBJ databases">
        <title>The genome sequence of Candidatus Serratia symbiotica strain IS.</title>
        <authorList>
            <person name="Nikoh N."/>
            <person name="Koga R."/>
            <person name="Oshima K."/>
            <person name="Hattori M."/>
            <person name="Fukatsu T."/>
        </authorList>
    </citation>
    <scope>NUCLEOTIDE SEQUENCE [LARGE SCALE GENOMIC DNA]</scope>
    <source>
        <strain evidence="1 2">IS</strain>
    </source>
</reference>
<protein>
    <submittedName>
        <fullName evidence="1">Uncharacterized protein</fullName>
    </submittedName>
</protein>
<sequence length="40" mass="4190">MVGGVICCFLCAMPQLSDNVVVIDASANAEVDNLNLMMTS</sequence>
<evidence type="ECO:0000313" key="2">
    <source>
        <dbReference type="Proteomes" id="UP000324392"/>
    </source>
</evidence>
<organism evidence="1 2">
    <name type="scientific">Serratia symbiotica</name>
    <dbReference type="NCBI Taxonomy" id="138074"/>
    <lineage>
        <taxon>Bacteria</taxon>
        <taxon>Pseudomonadati</taxon>
        <taxon>Pseudomonadota</taxon>
        <taxon>Gammaproteobacteria</taxon>
        <taxon>Enterobacterales</taxon>
        <taxon>Yersiniaceae</taxon>
        <taxon>Serratia</taxon>
    </lineage>
</organism>